<gene>
    <name evidence="1" type="ORF">CJ263_17020</name>
</gene>
<sequence length="234" mass="27276">MKKFQKAHLWLTIPFLIAFLGFYFSYWSTFKEASFQQHLHGLSATAWYVLLIVQPYLYQRSNMNLHRILGTIGLFLAGGVVFSALQIIPNNLKLENISENLRYSFVFADFVFVFGFSYSVVMAILKKKDVDLHARYLFSSTFWVMLPALARLLYFPMLVAYGYPTPISFNQCVYLASGLIILVLCILIYADFRKEKRIYSPYVLVAITSLIVLLLWDYFGEADWWRSFCHTVLQ</sequence>
<dbReference type="Proteomes" id="UP000215244">
    <property type="component" value="Chromosome"/>
</dbReference>
<dbReference type="RefSeq" id="WP_094998367.1">
    <property type="nucleotide sequence ID" value="NZ_BMJL01000010.1"/>
</dbReference>
<accession>A0A223VA88</accession>
<keyword evidence="2" id="KW-1185">Reference proteome</keyword>
<dbReference type="KEGG" id="marb:CJ263_17020"/>
<evidence type="ECO:0000313" key="2">
    <source>
        <dbReference type="Proteomes" id="UP000215244"/>
    </source>
</evidence>
<name>A0A223VA88_9FLAO</name>
<dbReference type="AlphaFoldDB" id="A0A223VA88"/>
<reference evidence="1 2" key="1">
    <citation type="submission" date="2017-08" db="EMBL/GenBank/DDBJ databases">
        <title>The complete genome sequence of Maribacter sp. B1, isolated from deep-sea sediment.</title>
        <authorList>
            <person name="Wu Y.-H."/>
            <person name="Cheng H."/>
            <person name="Xu X.-W."/>
        </authorList>
    </citation>
    <scope>NUCLEOTIDE SEQUENCE [LARGE SCALE GENOMIC DNA]</scope>
    <source>
        <strain evidence="1 2">B1</strain>
    </source>
</reference>
<proteinExistence type="predicted"/>
<protein>
    <submittedName>
        <fullName evidence="1">Uncharacterized protein</fullName>
    </submittedName>
</protein>
<organism evidence="1 2">
    <name type="scientific">Maribacter cobaltidurans</name>
    <dbReference type="NCBI Taxonomy" id="1178778"/>
    <lineage>
        <taxon>Bacteria</taxon>
        <taxon>Pseudomonadati</taxon>
        <taxon>Bacteroidota</taxon>
        <taxon>Flavobacteriia</taxon>
        <taxon>Flavobacteriales</taxon>
        <taxon>Flavobacteriaceae</taxon>
        <taxon>Maribacter</taxon>
    </lineage>
</organism>
<dbReference type="OrthoDB" id="1418192at2"/>
<dbReference type="EMBL" id="CP022957">
    <property type="protein sequence ID" value="ASV31779.1"/>
    <property type="molecule type" value="Genomic_DNA"/>
</dbReference>
<evidence type="ECO:0000313" key="1">
    <source>
        <dbReference type="EMBL" id="ASV31779.1"/>
    </source>
</evidence>